<keyword evidence="3" id="KW-0274">FAD</keyword>
<dbReference type="Proteomes" id="UP000236664">
    <property type="component" value="Unassembled WGS sequence"/>
</dbReference>
<dbReference type="InterPro" id="IPR050416">
    <property type="entry name" value="FAD-linked_Oxidoreductase"/>
</dbReference>
<evidence type="ECO:0000313" key="6">
    <source>
        <dbReference type="EMBL" id="PNP61487.1"/>
    </source>
</evidence>
<comment type="caution">
    <text evidence="6">The sequence shown here is derived from an EMBL/GenBank/DDBJ whole genome shotgun (WGS) entry which is preliminary data.</text>
</comment>
<feature type="domain" description="Berberine/berberine-like" evidence="5">
    <location>
        <begin position="60"/>
        <end position="104"/>
    </location>
</feature>
<dbReference type="EMBL" id="MTQA01000293">
    <property type="protein sequence ID" value="PNP61487.1"/>
    <property type="molecule type" value="Genomic_DNA"/>
</dbReference>
<reference evidence="6 7" key="1">
    <citation type="submission" date="2017-06" db="EMBL/GenBank/DDBJ databases">
        <title>Genome of Fusarium nygamai isolate CS10214.</title>
        <authorList>
            <person name="Gardiner D.M."/>
            <person name="Obanor F."/>
            <person name="Kazan K."/>
        </authorList>
    </citation>
    <scope>NUCLEOTIDE SEQUENCE [LARGE SCALE GENOMIC DNA]</scope>
    <source>
        <strain evidence="6 7">CS10214</strain>
    </source>
</reference>
<keyword evidence="7" id="KW-1185">Reference proteome</keyword>
<dbReference type="InterPro" id="IPR012951">
    <property type="entry name" value="BBE"/>
</dbReference>
<evidence type="ECO:0000256" key="1">
    <source>
        <dbReference type="ARBA" id="ARBA00001974"/>
    </source>
</evidence>
<dbReference type="STRING" id="42673.A0A2K0UUN2"/>
<dbReference type="OrthoDB" id="407275at2759"/>
<evidence type="ECO:0000313" key="7">
    <source>
        <dbReference type="Proteomes" id="UP000236664"/>
    </source>
</evidence>
<keyword evidence="4" id="KW-0560">Oxidoreductase</keyword>
<proteinExistence type="predicted"/>
<dbReference type="InterPro" id="IPR016169">
    <property type="entry name" value="FAD-bd_PCMH_sub2"/>
</dbReference>
<dbReference type="GO" id="GO:0050660">
    <property type="term" value="F:flavin adenine dinucleotide binding"/>
    <property type="evidence" value="ECO:0007669"/>
    <property type="project" value="InterPro"/>
</dbReference>
<dbReference type="Gene3D" id="3.40.462.20">
    <property type="match status" value="1"/>
</dbReference>
<dbReference type="GO" id="GO:0016491">
    <property type="term" value="F:oxidoreductase activity"/>
    <property type="evidence" value="ECO:0007669"/>
    <property type="project" value="UniProtKB-KW"/>
</dbReference>
<gene>
    <name evidence="6" type="ORF">FNYG_13774</name>
</gene>
<keyword evidence="2" id="KW-0285">Flavoprotein</keyword>
<accession>A0A2K0UUN2</accession>
<dbReference type="AlphaFoldDB" id="A0A2K0UUN2"/>
<dbReference type="PANTHER" id="PTHR42973">
    <property type="entry name" value="BINDING OXIDOREDUCTASE, PUTATIVE (AFU_ORTHOLOGUE AFUA_1G17690)-RELATED"/>
    <property type="match status" value="1"/>
</dbReference>
<dbReference type="Gene3D" id="3.30.465.10">
    <property type="match status" value="1"/>
</dbReference>
<evidence type="ECO:0000256" key="3">
    <source>
        <dbReference type="ARBA" id="ARBA00022827"/>
    </source>
</evidence>
<evidence type="ECO:0000259" key="5">
    <source>
        <dbReference type="Pfam" id="PF08031"/>
    </source>
</evidence>
<dbReference type="Pfam" id="PF08031">
    <property type="entry name" value="BBE"/>
    <property type="match status" value="1"/>
</dbReference>
<evidence type="ECO:0000256" key="4">
    <source>
        <dbReference type="ARBA" id="ARBA00023002"/>
    </source>
</evidence>
<name>A0A2K0UUN2_GIBNY</name>
<comment type="cofactor">
    <cofactor evidence="1">
        <name>FAD</name>
        <dbReference type="ChEBI" id="CHEBI:57692"/>
    </cofactor>
</comment>
<evidence type="ECO:0000256" key="2">
    <source>
        <dbReference type="ARBA" id="ARBA00022630"/>
    </source>
</evidence>
<protein>
    <recommendedName>
        <fullName evidence="5">Berberine/berberine-like domain-containing protein</fullName>
    </recommendedName>
</protein>
<sequence>MWGATEDIASDATPFPWCQGHYVSNIKMQWTCAKKTKQVHDFIKKCQAELLPYAIEQKAAYLNYIDRNVKNWQQAYYGANYRRLQEIKTKWDPHNVFWNWQSIELIKDGKTVPNPGSVEEMETWWMQYAPLVDLERLHLPETEQDVYERDAELRKRIYNEVQLKGTVTA</sequence>
<organism evidence="6 7">
    <name type="scientific">Gibberella nygamai</name>
    <name type="common">Bean root rot disease fungus</name>
    <name type="synonym">Fusarium nygamai</name>
    <dbReference type="NCBI Taxonomy" id="42673"/>
    <lineage>
        <taxon>Eukaryota</taxon>
        <taxon>Fungi</taxon>
        <taxon>Dikarya</taxon>
        <taxon>Ascomycota</taxon>
        <taxon>Pezizomycotina</taxon>
        <taxon>Sordariomycetes</taxon>
        <taxon>Hypocreomycetidae</taxon>
        <taxon>Hypocreales</taxon>
        <taxon>Nectriaceae</taxon>
        <taxon>Fusarium</taxon>
        <taxon>Fusarium fujikuroi species complex</taxon>
    </lineage>
</organism>
<dbReference type="PANTHER" id="PTHR42973:SF39">
    <property type="entry name" value="FAD-BINDING PCMH-TYPE DOMAIN-CONTAINING PROTEIN"/>
    <property type="match status" value="1"/>
</dbReference>